<protein>
    <recommendedName>
        <fullName evidence="4">MGS207 protein</fullName>
    </recommendedName>
</protein>
<dbReference type="Pfam" id="PF14027">
    <property type="entry name" value="Questin_oxidase"/>
    <property type="match status" value="1"/>
</dbReference>
<evidence type="ECO:0000256" key="1">
    <source>
        <dbReference type="ARBA" id="ARBA00023002"/>
    </source>
</evidence>
<dbReference type="EMBL" id="JAGHQL010000163">
    <property type="protein sequence ID" value="KAH0537090.1"/>
    <property type="molecule type" value="Genomic_DNA"/>
</dbReference>
<sequence>MGLANSKPQAINIPPVQVHDIETSPEKRTRTLKHLIRANHVNHSIICRRLEKHNDMPHVLGSTYLLGGESEHLNDIYDEKSVELDSWEDSPSEVSRHDWRDFLGDRRYQRAFIDFFEDELVRFGYNWKKVLAEYLLKGREPLIHGLIGGLGHPLIHLGYAYELNNSVLAIEALGFCATDYHFLHKYLDNPPLDSAPNPSSSILTILNNVSADSQFNDLFVHPGPENIEPLFDKHEHAVLEYWNSWEIEDPREQFEESVGAAILLLTTTHKMSYPTHDIFLVRLLTTSYAVRILLPIVPAEWQLQLVREWWLFALVVYIAQLRPKINEEYIEDYDLRGRNWRWVSDRALNGQYSKDAQFVAAIRAMKEAEVVWGKKDGWYLRAAVKFAGEFIGWTGSGSTDTGL</sequence>
<keyword evidence="3" id="KW-1185">Reference proteome</keyword>
<gene>
    <name evidence="2" type="ORF">FGG08_006092</name>
</gene>
<dbReference type="OrthoDB" id="10265971at2759"/>
<organism evidence="2 3">
    <name type="scientific">Glutinoglossum americanum</name>
    <dbReference type="NCBI Taxonomy" id="1670608"/>
    <lineage>
        <taxon>Eukaryota</taxon>
        <taxon>Fungi</taxon>
        <taxon>Dikarya</taxon>
        <taxon>Ascomycota</taxon>
        <taxon>Pezizomycotina</taxon>
        <taxon>Geoglossomycetes</taxon>
        <taxon>Geoglossales</taxon>
        <taxon>Geoglossaceae</taxon>
        <taxon>Glutinoglossum</taxon>
    </lineage>
</organism>
<dbReference type="InterPro" id="IPR025337">
    <property type="entry name" value="Questin_oxidase-like"/>
</dbReference>
<evidence type="ECO:0000313" key="3">
    <source>
        <dbReference type="Proteomes" id="UP000698800"/>
    </source>
</evidence>
<dbReference type="AlphaFoldDB" id="A0A9P8I1N4"/>
<evidence type="ECO:0000313" key="2">
    <source>
        <dbReference type="EMBL" id="KAH0537090.1"/>
    </source>
</evidence>
<keyword evidence="1" id="KW-0560">Oxidoreductase</keyword>
<comment type="caution">
    <text evidence="2">The sequence shown here is derived from an EMBL/GenBank/DDBJ whole genome shotgun (WGS) entry which is preliminary data.</text>
</comment>
<proteinExistence type="predicted"/>
<evidence type="ECO:0008006" key="4">
    <source>
        <dbReference type="Google" id="ProtNLM"/>
    </source>
</evidence>
<name>A0A9P8I1N4_9PEZI</name>
<reference evidence="2" key="1">
    <citation type="submission" date="2021-03" db="EMBL/GenBank/DDBJ databases">
        <title>Comparative genomics and phylogenomic investigation of the class Geoglossomycetes provide insights into ecological specialization and systematics.</title>
        <authorList>
            <person name="Melie T."/>
            <person name="Pirro S."/>
            <person name="Miller A.N."/>
            <person name="Quandt A."/>
        </authorList>
    </citation>
    <scope>NUCLEOTIDE SEQUENCE</scope>
    <source>
        <strain evidence="2">GBOQ0MN5Z8</strain>
    </source>
</reference>
<dbReference type="GO" id="GO:0016491">
    <property type="term" value="F:oxidoreductase activity"/>
    <property type="evidence" value="ECO:0007669"/>
    <property type="project" value="UniProtKB-KW"/>
</dbReference>
<dbReference type="Proteomes" id="UP000698800">
    <property type="component" value="Unassembled WGS sequence"/>
</dbReference>
<dbReference type="PANTHER" id="PTHR35870:SF6">
    <property type="entry name" value="MGS207 PROTEIN"/>
    <property type="match status" value="1"/>
</dbReference>
<dbReference type="PANTHER" id="PTHR35870">
    <property type="entry name" value="PROTEIN, PUTATIVE (AFU_ORTHOLOGUE AFUA_5G03330)-RELATED"/>
    <property type="match status" value="1"/>
</dbReference>
<accession>A0A9P8I1N4</accession>